<sequence length="722" mass="80081">MPGSAILTIGDKEYDAAKSSNNAPNAIAQSKQKSLEEQETHKKEEELLKLLINLYDKLSHKMQKGPCLEAEEQISKFEGILTRLKKNQEREQKKLSSSRKKHKHYSHEVHQTRLAWLAERKDLLTQASFKHTLIVKRLGNLRSSVGAKAAVSQTIQSCETVNLLTDRDASVGPEASETQPIQMEPDRGSTILAQKAETRKEGTVSGVDFDLPSDTLKSIVPSPQNVKKAQYYKRSSASDEDIMQLSQSPDPHSSCAGKNIVFSDGSRELVVGGGEIAERRDNDRKRKLNPRDGTNENSSKYVGLTCDLFESQGKQHCLLTPYPKDVQNSAGNIDTLSSGLTNKDAVLPTVPTKFCSSNQEDINLEMSRDCPQQIDEVDTYFELFTGVTIRGSAMENHIMTGQSAVCKDNSVKVTAKCSANPASYQFHQVQKNTQSQAENSNKVSVSGSVINLLDNEAHGESPAYMLSEREDSSYPANAIERNACDVRPMIGTKVDFMKPLKKTNISHTECDSCCNITTADIFESKVNIDPARDSTTLMLQESLHKFPNIPENEKCTRPKTNTQVKPQADLHDISPLADTGDSTSVIVKEPELSKDAQKTGLDKNASNQNVSVSSNYNKGSFTSASGLQEHDFPSTAMLHKIKDASSTRDVCLENSSMIQTEEKQKSAILDCTSQQIWVEFKSVHMIHDSELSSGSLEFVDFWSERFSDIRMTEAFWDSVDTW</sequence>
<dbReference type="EMBL" id="RQTK01000157">
    <property type="protein sequence ID" value="RUS85892.1"/>
    <property type="molecule type" value="Genomic_DNA"/>
</dbReference>
<dbReference type="Proteomes" id="UP000271974">
    <property type="component" value="Unassembled WGS sequence"/>
</dbReference>
<dbReference type="OrthoDB" id="10691984at2759"/>
<organism evidence="2 3">
    <name type="scientific">Elysia chlorotica</name>
    <name type="common">Eastern emerald elysia</name>
    <name type="synonym">Sea slug</name>
    <dbReference type="NCBI Taxonomy" id="188477"/>
    <lineage>
        <taxon>Eukaryota</taxon>
        <taxon>Metazoa</taxon>
        <taxon>Spiralia</taxon>
        <taxon>Lophotrochozoa</taxon>
        <taxon>Mollusca</taxon>
        <taxon>Gastropoda</taxon>
        <taxon>Heterobranchia</taxon>
        <taxon>Euthyneura</taxon>
        <taxon>Panpulmonata</taxon>
        <taxon>Sacoglossa</taxon>
        <taxon>Placobranchoidea</taxon>
        <taxon>Plakobranchidae</taxon>
        <taxon>Elysia</taxon>
    </lineage>
</organism>
<feature type="region of interest" description="Disordered" evidence="1">
    <location>
        <begin position="234"/>
        <end position="254"/>
    </location>
</feature>
<keyword evidence="3" id="KW-1185">Reference proteome</keyword>
<gene>
    <name evidence="2" type="ORF">EGW08_006376</name>
</gene>
<reference evidence="2 3" key="1">
    <citation type="submission" date="2019-01" db="EMBL/GenBank/DDBJ databases">
        <title>A draft genome assembly of the solar-powered sea slug Elysia chlorotica.</title>
        <authorList>
            <person name="Cai H."/>
            <person name="Li Q."/>
            <person name="Fang X."/>
            <person name="Li J."/>
            <person name="Curtis N.E."/>
            <person name="Altenburger A."/>
            <person name="Shibata T."/>
            <person name="Feng M."/>
            <person name="Maeda T."/>
            <person name="Schwartz J.A."/>
            <person name="Shigenobu S."/>
            <person name="Lundholm N."/>
            <person name="Nishiyama T."/>
            <person name="Yang H."/>
            <person name="Hasebe M."/>
            <person name="Li S."/>
            <person name="Pierce S.K."/>
            <person name="Wang J."/>
        </authorList>
    </citation>
    <scope>NUCLEOTIDE SEQUENCE [LARGE SCALE GENOMIC DNA]</scope>
    <source>
        <strain evidence="2">EC2010</strain>
        <tissue evidence="2">Whole organism of an adult</tissue>
    </source>
</reference>
<evidence type="ECO:0000313" key="3">
    <source>
        <dbReference type="Proteomes" id="UP000271974"/>
    </source>
</evidence>
<feature type="region of interest" description="Disordered" evidence="1">
    <location>
        <begin position="548"/>
        <end position="614"/>
    </location>
</feature>
<evidence type="ECO:0000313" key="2">
    <source>
        <dbReference type="EMBL" id="RUS85892.1"/>
    </source>
</evidence>
<feature type="compositionally biased region" description="Basic and acidic residues" evidence="1">
    <location>
        <begin position="588"/>
        <end position="601"/>
    </location>
</feature>
<dbReference type="AlphaFoldDB" id="A0A433TWI3"/>
<feature type="region of interest" description="Disordered" evidence="1">
    <location>
        <begin position="273"/>
        <end position="296"/>
    </location>
</feature>
<feature type="compositionally biased region" description="Basic and acidic residues" evidence="1">
    <location>
        <begin position="276"/>
        <end position="294"/>
    </location>
</feature>
<evidence type="ECO:0000256" key="1">
    <source>
        <dbReference type="SAM" id="MobiDB-lite"/>
    </source>
</evidence>
<proteinExistence type="predicted"/>
<accession>A0A433TWI3</accession>
<feature type="compositionally biased region" description="Basic residues" evidence="1">
    <location>
        <begin position="96"/>
        <end position="105"/>
    </location>
</feature>
<comment type="caution">
    <text evidence="2">The sequence shown here is derived from an EMBL/GenBank/DDBJ whole genome shotgun (WGS) entry which is preliminary data.</text>
</comment>
<feature type="region of interest" description="Disordered" evidence="1">
    <location>
        <begin position="87"/>
        <end position="106"/>
    </location>
</feature>
<protein>
    <submittedName>
        <fullName evidence="2">Uncharacterized protein</fullName>
    </submittedName>
</protein>
<feature type="compositionally biased region" description="Low complexity" evidence="1">
    <location>
        <begin position="604"/>
        <end position="614"/>
    </location>
</feature>
<name>A0A433TWI3_ELYCH</name>
<feature type="compositionally biased region" description="Polar residues" evidence="1">
    <location>
        <begin position="18"/>
        <end position="32"/>
    </location>
</feature>
<feature type="region of interest" description="Disordered" evidence="1">
    <location>
        <begin position="16"/>
        <end position="41"/>
    </location>
</feature>